<gene>
    <name evidence="6" type="ORF">OIH86_06455</name>
</gene>
<accession>A0ABT3DEB8</accession>
<evidence type="ECO:0000313" key="7">
    <source>
        <dbReference type="Proteomes" id="UP001526147"/>
    </source>
</evidence>
<dbReference type="GO" id="GO:0016301">
    <property type="term" value="F:kinase activity"/>
    <property type="evidence" value="ECO:0007669"/>
    <property type="project" value="UniProtKB-KW"/>
</dbReference>
<feature type="transmembrane region" description="Helical" evidence="5">
    <location>
        <begin position="158"/>
        <end position="177"/>
    </location>
</feature>
<dbReference type="SUPFAM" id="SSF47384">
    <property type="entry name" value="Homodimeric domain of signal transducing histidine kinase"/>
    <property type="match status" value="1"/>
</dbReference>
<keyword evidence="7" id="KW-1185">Reference proteome</keyword>
<reference evidence="6 7" key="1">
    <citation type="submission" date="2022-10" db="EMBL/GenBank/DDBJ databases">
        <title>Draft genome assembly of moderately radiation resistant bacterium Metabacillus halosaccharovorans.</title>
        <authorList>
            <person name="Pal S."/>
            <person name="Gopinathan A."/>
        </authorList>
    </citation>
    <scope>NUCLEOTIDE SEQUENCE [LARGE SCALE GENOMIC DNA]</scope>
    <source>
        <strain evidence="6 7">VITHBRA001</strain>
    </source>
</reference>
<keyword evidence="3 6" id="KW-0418">Kinase</keyword>
<evidence type="ECO:0000256" key="5">
    <source>
        <dbReference type="SAM" id="Phobius"/>
    </source>
</evidence>
<keyword evidence="5" id="KW-0472">Membrane</keyword>
<organism evidence="6 7">
    <name type="scientific">Metabacillus halosaccharovorans</name>
    <dbReference type="NCBI Taxonomy" id="930124"/>
    <lineage>
        <taxon>Bacteria</taxon>
        <taxon>Bacillati</taxon>
        <taxon>Bacillota</taxon>
        <taxon>Bacilli</taxon>
        <taxon>Bacillales</taxon>
        <taxon>Bacillaceae</taxon>
        <taxon>Metabacillus</taxon>
    </lineage>
</organism>
<evidence type="ECO:0000256" key="4">
    <source>
        <dbReference type="ARBA" id="ARBA00023012"/>
    </source>
</evidence>
<dbReference type="Proteomes" id="UP001526147">
    <property type="component" value="Unassembled WGS sequence"/>
</dbReference>
<feature type="transmembrane region" description="Helical" evidence="5">
    <location>
        <begin position="189"/>
        <end position="209"/>
    </location>
</feature>
<keyword evidence="4" id="KW-0902">Two-component regulatory system</keyword>
<dbReference type="EMBL" id="JAOYEY010000031">
    <property type="protein sequence ID" value="MCV9885287.1"/>
    <property type="molecule type" value="Genomic_DNA"/>
</dbReference>
<keyword evidence="5" id="KW-0812">Transmembrane</keyword>
<evidence type="ECO:0000256" key="3">
    <source>
        <dbReference type="ARBA" id="ARBA00022777"/>
    </source>
</evidence>
<dbReference type="EC" id="2.7.13.3" evidence="2"/>
<comment type="catalytic activity">
    <reaction evidence="1">
        <text>ATP + protein L-histidine = ADP + protein N-phospho-L-histidine.</text>
        <dbReference type="EC" id="2.7.13.3"/>
    </reaction>
</comment>
<keyword evidence="5" id="KW-1133">Transmembrane helix</keyword>
<feature type="transmembrane region" description="Helical" evidence="5">
    <location>
        <begin position="28"/>
        <end position="53"/>
    </location>
</feature>
<comment type="caution">
    <text evidence="6">The sequence shown here is derived from an EMBL/GenBank/DDBJ whole genome shotgun (WGS) entry which is preliminary data.</text>
</comment>
<evidence type="ECO:0000256" key="1">
    <source>
        <dbReference type="ARBA" id="ARBA00000085"/>
    </source>
</evidence>
<dbReference type="RefSeq" id="WP_264142095.1">
    <property type="nucleotide sequence ID" value="NZ_JAOYEY010000031.1"/>
</dbReference>
<evidence type="ECO:0000256" key="2">
    <source>
        <dbReference type="ARBA" id="ARBA00012438"/>
    </source>
</evidence>
<sequence>MITSLLIFTIGLLPLVLAVNVTRIYKGSQLGIALLLFMCSITLWQMDIGVLYLKGIIPEEWILNLFRLFRIGTTGVVPVIFYLIYLLLNKHTPNIKNKTGYNFFQSFFNLKIFWGLVGWSVGIYAINWTKWGIEGLRVVQIADPNTSLYFPDYGDYHFLYLLHTGTVLLLLIIVVIICRGIQNASLKAFLRTFSYCSMFLLLTGFLNFIPGTGAVISSIGVIIFSSSIIFSFVKMNNIVTINYNLLKERQKKLDYMGNLSTSLIHEVKNNIQIIKGYSKMVAETADLPKQSKNHVSMIQLGTSQLEELTHHYSEYIKKKAVEFNDADLNQIIQEAIDFTTELRKEKQIDICSACRESGCFSLQAFLFS</sequence>
<keyword evidence="3 6" id="KW-0808">Transferase</keyword>
<protein>
    <recommendedName>
        <fullName evidence="2">histidine kinase</fullName>
        <ecNumber evidence="2">2.7.13.3</ecNumber>
    </recommendedName>
</protein>
<proteinExistence type="predicted"/>
<evidence type="ECO:0000313" key="6">
    <source>
        <dbReference type="EMBL" id="MCV9885287.1"/>
    </source>
</evidence>
<feature type="transmembrane region" description="Helical" evidence="5">
    <location>
        <begin position="215"/>
        <end position="233"/>
    </location>
</feature>
<feature type="transmembrane region" description="Helical" evidence="5">
    <location>
        <begin position="65"/>
        <end position="88"/>
    </location>
</feature>
<dbReference type="InterPro" id="IPR036097">
    <property type="entry name" value="HisK_dim/P_sf"/>
</dbReference>
<name>A0ABT3DEB8_9BACI</name>
<dbReference type="Gene3D" id="1.10.287.130">
    <property type="match status" value="1"/>
</dbReference>